<dbReference type="Gene3D" id="3.30.450.30">
    <property type="entry name" value="Dynein light chain 2a, cytoplasmic"/>
    <property type="match status" value="1"/>
</dbReference>
<accession>A0A845UBQ6</accession>
<evidence type="ECO:0008006" key="2">
    <source>
        <dbReference type="Google" id="ProtNLM"/>
    </source>
</evidence>
<organism evidence="1">
    <name type="scientific">Acidithiobacillus ferrianus</name>
    <dbReference type="NCBI Taxonomy" id="2678518"/>
    <lineage>
        <taxon>Bacteria</taxon>
        <taxon>Pseudomonadati</taxon>
        <taxon>Pseudomonadota</taxon>
        <taxon>Acidithiobacillia</taxon>
        <taxon>Acidithiobacillales</taxon>
        <taxon>Acidithiobacillaceae</taxon>
        <taxon>Acidithiobacillus</taxon>
    </lineage>
</organism>
<comment type="caution">
    <text evidence="1">The sequence shown here is derived from an EMBL/GenBank/DDBJ whole genome shotgun (WGS) entry which is preliminary data.</text>
</comment>
<protein>
    <recommendedName>
        <fullName evidence="2">Roadblock/LAMTOR2 domain-containing protein</fullName>
    </recommendedName>
</protein>
<sequence>MSPEQFEGFVARLRAVSPQMQGAMLISAEGVVLHQEGEAVADQTLIGIAGAAVVRLAGHIGAGLAACPLQEITLCCDPHAVLFLPMGEETLMMIVMPVEADTRPLARAIRACLNGQAVFAAASR</sequence>
<name>A0A845UBQ6_9PROT</name>
<dbReference type="RefSeq" id="WP_163097148.1">
    <property type="nucleotide sequence ID" value="NZ_CP127523.1"/>
</dbReference>
<gene>
    <name evidence="1" type="ORF">GL267_05080</name>
</gene>
<dbReference type="AlphaFoldDB" id="A0A845UBQ6"/>
<dbReference type="SUPFAM" id="SSF103196">
    <property type="entry name" value="Roadblock/LC7 domain"/>
    <property type="match status" value="1"/>
</dbReference>
<proteinExistence type="predicted"/>
<dbReference type="EMBL" id="WNJL01000022">
    <property type="protein sequence ID" value="NDU42040.1"/>
    <property type="molecule type" value="Genomic_DNA"/>
</dbReference>
<reference evidence="1" key="1">
    <citation type="submission" date="2019-11" db="EMBL/GenBank/DDBJ databases">
        <title>Acidithiobacillus ferrianus sp. nov.: a facultatively anaerobic and extremely acidophilic chemolithoautotroph.</title>
        <authorList>
            <person name="Norris P.R."/>
            <person name="Falagan C."/>
            <person name="Moya-Beltran A."/>
            <person name="Castro M."/>
            <person name="Quatrini R."/>
            <person name="Johnson D.B."/>
        </authorList>
    </citation>
    <scope>NUCLEOTIDE SEQUENCE [LARGE SCALE GENOMIC DNA]</scope>
    <source>
        <strain evidence="1">MG</strain>
    </source>
</reference>
<evidence type="ECO:0000313" key="1">
    <source>
        <dbReference type="EMBL" id="NDU42040.1"/>
    </source>
</evidence>